<feature type="transmembrane region" description="Helical" evidence="1">
    <location>
        <begin position="15"/>
        <end position="39"/>
    </location>
</feature>
<dbReference type="Pfam" id="PF03929">
    <property type="entry name" value="PepSY_TM"/>
    <property type="match status" value="1"/>
</dbReference>
<organism evidence="2 3">
    <name type="scientific">Solilutibacter tolerans</name>
    <dbReference type="NCBI Taxonomy" id="1604334"/>
    <lineage>
        <taxon>Bacteria</taxon>
        <taxon>Pseudomonadati</taxon>
        <taxon>Pseudomonadota</taxon>
        <taxon>Gammaproteobacteria</taxon>
        <taxon>Lysobacterales</taxon>
        <taxon>Lysobacteraceae</taxon>
        <taxon>Solilutibacter</taxon>
    </lineage>
</organism>
<protein>
    <submittedName>
        <fullName evidence="2">Uncharacterized iron-regulated membrane protein</fullName>
    </submittedName>
</protein>
<accession>A0A1N6U7K4</accession>
<evidence type="ECO:0000313" key="3">
    <source>
        <dbReference type="Proteomes" id="UP000241788"/>
    </source>
</evidence>
<keyword evidence="3" id="KW-1185">Reference proteome</keyword>
<reference evidence="3" key="1">
    <citation type="submission" date="2017-01" db="EMBL/GenBank/DDBJ databases">
        <authorList>
            <person name="Varghese N."/>
            <person name="Submissions S."/>
        </authorList>
    </citation>
    <scope>NUCLEOTIDE SEQUENCE [LARGE SCALE GENOMIC DNA]</scope>
    <source>
        <strain evidence="3">UM1</strain>
    </source>
</reference>
<proteinExistence type="predicted"/>
<sequence length="357" mass="39627">MVPSLPALRRLLSRLHLWTGLSVGLLFALLGLSGAILVFHTPLLVWQHPKLGAHQAVANGEVLGAIMQREAANGLRSLDFPRDELPVWQGYFEDESRRYFSPEDGRLLLKRTIDDDALLWLHEFHVELLGGETGKEVLGIVGCICLALLLIGLYLWWPKRGRMLAQLKMHANPPIRRWLTWHRSPGVVSLPLVLLAVITGVGMIYHDAYSKALTGMFGGDALPKPAPSAPSDAAPAWSRIIALTERTLPDARLRRISLPAEGKDEVSLRAQSAGEWHPNGRSSVVSDRQGEVVRLRVDARELGLGHRMSIAIYPLHIGAVGGTAIRWLTAFAGLMPMLMFVTGLLFWLRRRKHKPAR</sequence>
<dbReference type="EMBL" id="FTLW01000003">
    <property type="protein sequence ID" value="SIQ61481.1"/>
    <property type="molecule type" value="Genomic_DNA"/>
</dbReference>
<feature type="transmembrane region" description="Helical" evidence="1">
    <location>
        <begin position="324"/>
        <end position="348"/>
    </location>
</feature>
<dbReference type="AlphaFoldDB" id="A0A1N6U7K4"/>
<dbReference type="Proteomes" id="UP000241788">
    <property type="component" value="Unassembled WGS sequence"/>
</dbReference>
<dbReference type="PANTHER" id="PTHR34219">
    <property type="entry name" value="IRON-REGULATED INNER MEMBRANE PROTEIN-RELATED"/>
    <property type="match status" value="1"/>
</dbReference>
<feature type="transmembrane region" description="Helical" evidence="1">
    <location>
        <begin position="186"/>
        <end position="206"/>
    </location>
</feature>
<evidence type="ECO:0000256" key="1">
    <source>
        <dbReference type="SAM" id="Phobius"/>
    </source>
</evidence>
<dbReference type="InterPro" id="IPR005625">
    <property type="entry name" value="PepSY-ass_TM"/>
</dbReference>
<keyword evidence="1" id="KW-1133">Transmembrane helix</keyword>
<dbReference type="OrthoDB" id="9776609at2"/>
<keyword evidence="1" id="KW-0812">Transmembrane</keyword>
<dbReference type="RefSeq" id="WP_076586965.1">
    <property type="nucleotide sequence ID" value="NZ_FTLW01000003.1"/>
</dbReference>
<dbReference type="STRING" id="1604334.SAMN05421546_1573"/>
<gene>
    <name evidence="2" type="ORF">SAMN05421546_1573</name>
</gene>
<evidence type="ECO:0000313" key="2">
    <source>
        <dbReference type="EMBL" id="SIQ61481.1"/>
    </source>
</evidence>
<keyword evidence="1" id="KW-0472">Membrane</keyword>
<dbReference type="PANTHER" id="PTHR34219:SF3">
    <property type="entry name" value="BLL7967 PROTEIN"/>
    <property type="match status" value="1"/>
</dbReference>
<feature type="transmembrane region" description="Helical" evidence="1">
    <location>
        <begin position="137"/>
        <end position="157"/>
    </location>
</feature>
<name>A0A1N6U7K4_9GAMM</name>